<name>A0AAU8LEX8_PSESX</name>
<gene>
    <name evidence="1" type="ORF">N011_22545</name>
</gene>
<reference evidence="1" key="2">
    <citation type="submission" date="2024-07" db="EMBL/GenBank/DDBJ databases">
        <title>A complete genome sequence for Pseudomonas syringae CC1417.</title>
        <authorList>
            <person name="Baltrus D.A."/>
        </authorList>
    </citation>
    <scope>NUCLEOTIDE SEQUENCE</scope>
    <source>
        <strain evidence="1">CC1417</strain>
    </source>
</reference>
<proteinExistence type="predicted"/>
<evidence type="ECO:0000313" key="1">
    <source>
        <dbReference type="EMBL" id="XCN67235.1"/>
    </source>
</evidence>
<dbReference type="RefSeq" id="WP_024694742.1">
    <property type="nucleotide sequence ID" value="NZ_CP159362.1"/>
</dbReference>
<protein>
    <submittedName>
        <fullName evidence="1">Uncharacterized protein</fullName>
    </submittedName>
</protein>
<reference evidence="1" key="1">
    <citation type="journal article" date="2014" name="Genome Announc.">
        <title>Draft Genome Sequences of a Phylogenetically Diverse Suite of Pseudomonas syringae Strains from Multiple Source Populations.</title>
        <authorList>
            <person name="Baltrus D.A."/>
            <person name="Yourstone S."/>
            <person name="Lind A."/>
            <person name="Guilbaud C."/>
            <person name="Sands D.C."/>
            <person name="Jones C.D."/>
            <person name="Morris C.E."/>
            <person name="Dangl J.L."/>
        </authorList>
    </citation>
    <scope>NUCLEOTIDE SEQUENCE</scope>
    <source>
        <strain evidence="1">CC1417</strain>
    </source>
</reference>
<dbReference type="EMBL" id="CP159362">
    <property type="protein sequence ID" value="XCN67235.1"/>
    <property type="molecule type" value="Genomic_DNA"/>
</dbReference>
<accession>A0AAU8LEX8</accession>
<sequence length="226" mass="25303">MSFGLSFRNNSDVVVLDSEYARLCVIASGRYAPTEEGGLGSTTWFPRPVTSSEPPLVFARPDTVGAIAALSQMRLIGGPGDWRGFYVRTTSNNTAQPNGRYFVAAFAAQPVARYGMRLFGSAGQLLFDSGTPSAVFTRSFQNWEYSHTERTPTSANRNYYSVPFNFVENEYLLINSFGMRLLSGDNVGREVSSWWDFPAKRMWAITESFSNPYDFHLPAVFARMHH</sequence>
<dbReference type="AlphaFoldDB" id="A0AAU8LEX8"/>
<organism evidence="1">
    <name type="scientific">Pseudomonas syringae CC1417</name>
    <dbReference type="NCBI Taxonomy" id="1357272"/>
    <lineage>
        <taxon>Bacteria</taxon>
        <taxon>Pseudomonadati</taxon>
        <taxon>Pseudomonadota</taxon>
        <taxon>Gammaproteobacteria</taxon>
        <taxon>Pseudomonadales</taxon>
        <taxon>Pseudomonadaceae</taxon>
        <taxon>Pseudomonas</taxon>
        <taxon>Pseudomonas syringae</taxon>
    </lineage>
</organism>